<dbReference type="AlphaFoldDB" id="C7RGG0"/>
<comment type="similarity">
    <text evidence="4">Belongs to the cyclic nucleotide phosphodiesterase class-III family.</text>
</comment>
<evidence type="ECO:0000256" key="3">
    <source>
        <dbReference type="ARBA" id="ARBA00023004"/>
    </source>
</evidence>
<organism evidence="6 7">
    <name type="scientific">Anaerococcus prevotii (strain ATCC 9321 / DSM 20548 / JCM 6508 / NCTC 11806 / PC1)</name>
    <name type="common">Peptostreptococcus prevotii</name>
    <name type="synonym">Peptococcus prevotii</name>
    <dbReference type="NCBI Taxonomy" id="525919"/>
    <lineage>
        <taxon>Bacteria</taxon>
        <taxon>Bacillati</taxon>
        <taxon>Bacillota</taxon>
        <taxon>Tissierellia</taxon>
        <taxon>Tissierellales</taxon>
        <taxon>Peptoniphilaceae</taxon>
        <taxon>Anaerococcus</taxon>
    </lineage>
</organism>
<keyword evidence="7" id="KW-1185">Reference proteome</keyword>
<dbReference type="KEGG" id="apr:Apre_0524"/>
<dbReference type="SUPFAM" id="SSF56300">
    <property type="entry name" value="Metallo-dependent phosphatases"/>
    <property type="match status" value="1"/>
</dbReference>
<dbReference type="Proteomes" id="UP000002294">
    <property type="component" value="Chromosome"/>
</dbReference>
<dbReference type="EMBL" id="CP001708">
    <property type="protein sequence ID" value="ACV28571.1"/>
    <property type="molecule type" value="Genomic_DNA"/>
</dbReference>
<evidence type="ECO:0000256" key="2">
    <source>
        <dbReference type="ARBA" id="ARBA00022801"/>
    </source>
</evidence>
<evidence type="ECO:0000259" key="5">
    <source>
        <dbReference type="Pfam" id="PF00149"/>
    </source>
</evidence>
<dbReference type="GO" id="GO:0016787">
    <property type="term" value="F:hydrolase activity"/>
    <property type="evidence" value="ECO:0007669"/>
    <property type="project" value="UniProtKB-KW"/>
</dbReference>
<dbReference type="PANTHER" id="PTHR42988:SF2">
    <property type="entry name" value="CYCLIC NUCLEOTIDE PHOSPHODIESTERASE CBUA0032-RELATED"/>
    <property type="match status" value="1"/>
</dbReference>
<accession>C7RGG0</accession>
<dbReference type="Pfam" id="PF00149">
    <property type="entry name" value="Metallophos"/>
    <property type="match status" value="1"/>
</dbReference>
<dbReference type="OrthoDB" id="2036332at2"/>
<dbReference type="PANTHER" id="PTHR42988">
    <property type="entry name" value="PHOSPHOHYDROLASE"/>
    <property type="match status" value="1"/>
</dbReference>
<dbReference type="GO" id="GO:0046872">
    <property type="term" value="F:metal ion binding"/>
    <property type="evidence" value="ECO:0007669"/>
    <property type="project" value="UniProtKB-KW"/>
</dbReference>
<keyword evidence="3" id="KW-0408">Iron</keyword>
<evidence type="ECO:0000313" key="6">
    <source>
        <dbReference type="EMBL" id="ACV28571.1"/>
    </source>
</evidence>
<dbReference type="InterPro" id="IPR004843">
    <property type="entry name" value="Calcineurin-like_PHP"/>
</dbReference>
<feature type="domain" description="Calcineurin-like phosphoesterase" evidence="5">
    <location>
        <begin position="18"/>
        <end position="313"/>
    </location>
</feature>
<keyword evidence="2" id="KW-0378">Hydrolase</keyword>
<name>C7RGG0_ANAPD</name>
<evidence type="ECO:0000313" key="7">
    <source>
        <dbReference type="Proteomes" id="UP000002294"/>
    </source>
</evidence>
<dbReference type="HOGENOM" id="CLU_383418_0_0_9"/>
<dbReference type="Gene3D" id="3.60.21.10">
    <property type="match status" value="1"/>
</dbReference>
<dbReference type="eggNOG" id="COG1409">
    <property type="taxonomic scope" value="Bacteria"/>
</dbReference>
<sequence>MKEINKDREKNIIENFDISIISDPHVLASELMGPSESFIKELKVERKLVVESEGLFRRALEIVDRAGSNYLILPGDLVKEGEYKSHKLVAGYLRHWKDKDPRRKIFLTPGNHDINCHRAYDFSKDQKTKNVSPREFEEIYDFIYEDDSILEFYRDSQIFKNYLDFVNKKYNRDVEYSYYAHGYFSYVARIKKDYIDDNGLSLIMLDTSIYSADREEKNRDGRENIPGSITKEEIKWMLEKIEEAKKRKDMVIVVAHHALLPNFRNQELAFSPFIIKEWRDKFKDEDPRIDCKTPIEILADSGVKFVFTGHLHENGTAKYTSEIGNTIYDIQTGSTITYPLPSRHIKINNKTSTDHGFEVFVTTELIDDFSFTDYNGEEEIVKDAILHTMTNQLSLKEVIHNYIRIQANNPLFDKIDFKKVLIDNLRAKTGLDIPYTGYMNKIVFPNIADRFPIYSKYVGRIVISNLNYEYEFRIKALMNTLFIKASNIEEAIDIIIGQAEKILTPHFVITAMDKVSSKIFSMPIDDEGHTFYDFCNYIYQYRSTSDEDRPSYVTKMIDNINDPDYDIINIVLDYAADEINEVFDTVTGAIILKRNGSKKEFFERLIQTKGFPVNFAYKYLIRRVDSLRDLLDFFSRFITKKSSITGVDLAKTIAHSRAVRRAKMNISDKFFGQKSLRVFILALIGEMNEEMTTIYQNADLNEIDHYFNYIEYDDTKIITEE</sequence>
<dbReference type="STRING" id="525919.Apre_0524"/>
<dbReference type="InterPro" id="IPR029052">
    <property type="entry name" value="Metallo-depent_PP-like"/>
</dbReference>
<protein>
    <submittedName>
        <fullName evidence="6">Metallophosphoesterase</fullName>
    </submittedName>
</protein>
<keyword evidence="1" id="KW-0479">Metal-binding</keyword>
<dbReference type="InterPro" id="IPR050884">
    <property type="entry name" value="CNP_phosphodiesterase-III"/>
</dbReference>
<reference evidence="6 7" key="1">
    <citation type="journal article" date="2009" name="Stand. Genomic Sci.">
        <title>Complete genome sequence of Anaerococcus prevotii type strain (PC1).</title>
        <authorList>
            <person name="Labutti K."/>
            <person name="Pukall R."/>
            <person name="Steenblock K."/>
            <person name="Glavina Del Rio T."/>
            <person name="Tice H."/>
            <person name="Copeland A."/>
            <person name="Cheng J.F."/>
            <person name="Lucas S."/>
            <person name="Chen F."/>
            <person name="Nolan M."/>
            <person name="Bruce D."/>
            <person name="Goodwin L."/>
            <person name="Pitluck S."/>
            <person name="Ivanova N."/>
            <person name="Mavromatis K."/>
            <person name="Ovchinnikova G."/>
            <person name="Pati A."/>
            <person name="Chen A."/>
            <person name="Palaniappan K."/>
            <person name="Land M."/>
            <person name="Hauser L."/>
            <person name="Chang Y.J."/>
            <person name="Jeffries C.D."/>
            <person name="Chain P."/>
            <person name="Saunders E."/>
            <person name="Brettin T."/>
            <person name="Detter J.C."/>
            <person name="Han C."/>
            <person name="Goker M."/>
            <person name="Bristow J."/>
            <person name="Eisen J.A."/>
            <person name="Markowitz V."/>
            <person name="Hugenholtz P."/>
            <person name="Kyrpides N.C."/>
            <person name="Klenk H.P."/>
            <person name="Lapidus A."/>
        </authorList>
    </citation>
    <scope>NUCLEOTIDE SEQUENCE [LARGE SCALE GENOMIC DNA]</scope>
    <source>
        <strain evidence="7">ATCC 9321 / DSM 20548 / JCM 6508 / NCTC 11806 / PC1</strain>
    </source>
</reference>
<dbReference type="RefSeq" id="WP_015777482.1">
    <property type="nucleotide sequence ID" value="NC_013171.1"/>
</dbReference>
<proteinExistence type="inferred from homology"/>
<gene>
    <name evidence="6" type="ordered locus">Apre_0524</name>
</gene>
<evidence type="ECO:0000256" key="4">
    <source>
        <dbReference type="ARBA" id="ARBA00025742"/>
    </source>
</evidence>
<evidence type="ECO:0000256" key="1">
    <source>
        <dbReference type="ARBA" id="ARBA00022723"/>
    </source>
</evidence>